<protein>
    <submittedName>
        <fullName evidence="1">Uncharacterized protein</fullName>
    </submittedName>
</protein>
<proteinExistence type="predicted"/>
<reference evidence="1" key="1">
    <citation type="submission" date="2018-02" db="EMBL/GenBank/DDBJ databases">
        <title>Rhizophora mucronata_Transcriptome.</title>
        <authorList>
            <person name="Meera S.P."/>
            <person name="Sreeshan A."/>
            <person name="Augustine A."/>
        </authorList>
    </citation>
    <scope>NUCLEOTIDE SEQUENCE</scope>
    <source>
        <tissue evidence="1">Leaf</tissue>
    </source>
</reference>
<accession>A0A2P2JI66</accession>
<name>A0A2P2JI66_RHIMU</name>
<sequence>MECERGSILAFKTGLIK</sequence>
<evidence type="ECO:0000313" key="1">
    <source>
        <dbReference type="EMBL" id="MBW93172.1"/>
    </source>
</evidence>
<organism evidence="1">
    <name type="scientific">Rhizophora mucronata</name>
    <name type="common">Asiatic mangrove</name>
    <dbReference type="NCBI Taxonomy" id="61149"/>
    <lineage>
        <taxon>Eukaryota</taxon>
        <taxon>Viridiplantae</taxon>
        <taxon>Streptophyta</taxon>
        <taxon>Embryophyta</taxon>
        <taxon>Tracheophyta</taxon>
        <taxon>Spermatophyta</taxon>
        <taxon>Magnoliopsida</taxon>
        <taxon>eudicotyledons</taxon>
        <taxon>Gunneridae</taxon>
        <taxon>Pentapetalae</taxon>
        <taxon>rosids</taxon>
        <taxon>fabids</taxon>
        <taxon>Malpighiales</taxon>
        <taxon>Rhizophoraceae</taxon>
        <taxon>Rhizophora</taxon>
    </lineage>
</organism>
<dbReference type="EMBL" id="GGEC01012689">
    <property type="protein sequence ID" value="MBW93172.1"/>
    <property type="molecule type" value="Transcribed_RNA"/>
</dbReference>
<dbReference type="AlphaFoldDB" id="A0A2P2JI66"/>